<accession>A0A4Z1T3Q5</accession>
<name>A0A4Z1T3Q5_GIAMU</name>
<organism evidence="1 2">
    <name type="scientific">Giardia muris</name>
    <dbReference type="NCBI Taxonomy" id="5742"/>
    <lineage>
        <taxon>Eukaryota</taxon>
        <taxon>Metamonada</taxon>
        <taxon>Diplomonadida</taxon>
        <taxon>Hexamitidae</taxon>
        <taxon>Giardiinae</taxon>
        <taxon>Giardia</taxon>
    </lineage>
</organism>
<comment type="caution">
    <text evidence="1">The sequence shown here is derived from an EMBL/GenBank/DDBJ whole genome shotgun (WGS) entry which is preliminary data.</text>
</comment>
<dbReference type="VEuPathDB" id="GiardiaDB:GMRT_10875"/>
<reference evidence="1 2" key="1">
    <citation type="submission" date="2019-05" db="EMBL/GenBank/DDBJ databases">
        <title>The compact genome of Giardia muris reveals important steps in the evolution of intestinal protozoan parasites.</title>
        <authorList>
            <person name="Xu F."/>
            <person name="Jimenez-Gonzalez A."/>
            <person name="Einarsson E."/>
            <person name="Astvaldsson A."/>
            <person name="Peirasmaki D."/>
            <person name="Eckmann L."/>
            <person name="Andersson J.O."/>
            <person name="Svard S.G."/>
            <person name="Jerlstrom-Hultqvist J."/>
        </authorList>
    </citation>
    <scope>NUCLEOTIDE SEQUENCE [LARGE SCALE GENOMIC DNA]</scope>
    <source>
        <strain evidence="1 2">Roberts-Thomson</strain>
    </source>
</reference>
<sequence length="654" mass="73446">MLGRAPPAASTCTTLRAILETGEGRERALREPASFFQQMRMPGAVCELAEMIYAARFPENPLRTVELLPLSHPDLAQSATHLIRAAWTMSDTALGPDGPKALGTLMLRVLEGIAEELPAEGTCAQRQQVYGREAERLHVWTDLLTTILQTEAGRIVVLGAMTERYGTLEIADPFLRMLDLDPLRQLYQLACFGEDVVTPKERKAAQQYLIRTRVISRLVTMLLTNEQRMEHSPSLPAPYYHGPSIEAVTELLIDCALSYDPSIVEELAQHLPLFASLLFIPEHALSASLPQLSYLSDLLVACLSAILKLSRLGPDMTSDVILPVEMGEKVQHEPLLEELLAIYGQAIDSPEVLDEHPEYIVPYTSYVSLIGIDCLVPFYCLARMLRNFFRVHLQELLDLIVDGSVSARFIIIMKTIARILNIPNSINIIICARRTGQLPSAVEARGIFSVEDLNHARNYHEQLPIFGMLAHECDGFVRYEESYLLQGYGLPLSPLAFFTGLVSDKKVGTQPAQYLMLTLLGNRTERLDLLRAYSTRVLMSLLALCYPSRSLRRWFIDTLYVLELVQPLTASSRHPHYRAICLATLRAVLHISDERWLRQREELSKGPSTLEIAPKHGRSAVHHCPHLARGLQTFLRLFSMELTIESDGKNDRPK</sequence>
<evidence type="ECO:0000313" key="1">
    <source>
        <dbReference type="EMBL" id="TNJ28613.1"/>
    </source>
</evidence>
<keyword evidence="2" id="KW-1185">Reference proteome</keyword>
<gene>
    <name evidence="1" type="ORF">GMRT_10875</name>
</gene>
<dbReference type="AlphaFoldDB" id="A0A4Z1T3Q5"/>
<evidence type="ECO:0000313" key="2">
    <source>
        <dbReference type="Proteomes" id="UP000315496"/>
    </source>
</evidence>
<dbReference type="EMBL" id="VDLU01000002">
    <property type="protein sequence ID" value="TNJ28613.1"/>
    <property type="molecule type" value="Genomic_DNA"/>
</dbReference>
<protein>
    <submittedName>
        <fullName evidence="1">Uncharacterized protein</fullName>
    </submittedName>
</protein>
<dbReference type="Proteomes" id="UP000315496">
    <property type="component" value="Chromosome 2"/>
</dbReference>
<proteinExistence type="predicted"/>